<evidence type="ECO:0000256" key="3">
    <source>
        <dbReference type="ARBA" id="ARBA00023015"/>
    </source>
</evidence>
<feature type="modified residue" description="4-aspartylphosphate" evidence="6">
    <location>
        <position position="56"/>
    </location>
</feature>
<gene>
    <name evidence="8" type="ORF">DES35_10422</name>
</gene>
<organism evidence="8 9">
    <name type="scientific">Schleiferia thermophila</name>
    <dbReference type="NCBI Taxonomy" id="884107"/>
    <lineage>
        <taxon>Bacteria</taxon>
        <taxon>Pseudomonadati</taxon>
        <taxon>Bacteroidota</taxon>
        <taxon>Flavobacteriia</taxon>
        <taxon>Flavobacteriales</taxon>
        <taxon>Schleiferiaceae</taxon>
        <taxon>Schleiferia</taxon>
    </lineage>
</organism>
<dbReference type="Proteomes" id="UP000253517">
    <property type="component" value="Unassembled WGS sequence"/>
</dbReference>
<dbReference type="InterPro" id="IPR050595">
    <property type="entry name" value="Bact_response_regulator"/>
</dbReference>
<dbReference type="FunFam" id="3.40.50.2300:FF:000001">
    <property type="entry name" value="DNA-binding response regulator PhoB"/>
    <property type="match status" value="1"/>
</dbReference>
<dbReference type="PROSITE" id="PS50110">
    <property type="entry name" value="RESPONSE_REGULATORY"/>
    <property type="match status" value="1"/>
</dbReference>
<dbReference type="EMBL" id="QPJS01000004">
    <property type="protein sequence ID" value="RCX02263.1"/>
    <property type="molecule type" value="Genomic_DNA"/>
</dbReference>
<keyword evidence="2" id="KW-0902">Two-component regulatory system</keyword>
<dbReference type="InterPro" id="IPR011006">
    <property type="entry name" value="CheY-like_superfamily"/>
</dbReference>
<evidence type="ECO:0000259" key="7">
    <source>
        <dbReference type="PROSITE" id="PS50110"/>
    </source>
</evidence>
<reference evidence="8 9" key="1">
    <citation type="submission" date="2018-07" db="EMBL/GenBank/DDBJ databases">
        <title>Genomic Encyclopedia of Type Strains, Phase IV (KMG-IV): sequencing the most valuable type-strain genomes for metagenomic binning, comparative biology and taxonomic classification.</title>
        <authorList>
            <person name="Goeker M."/>
        </authorList>
    </citation>
    <scope>NUCLEOTIDE SEQUENCE [LARGE SCALE GENOMIC DNA]</scope>
    <source>
        <strain evidence="8 9">DSM 21410</strain>
    </source>
</reference>
<comment type="caution">
    <text evidence="8">The sequence shown here is derived from an EMBL/GenBank/DDBJ whole genome shotgun (WGS) entry which is preliminary data.</text>
</comment>
<dbReference type="InterPro" id="IPR001789">
    <property type="entry name" value="Sig_transdc_resp-reg_receiver"/>
</dbReference>
<dbReference type="GO" id="GO:0000160">
    <property type="term" value="P:phosphorelay signal transduction system"/>
    <property type="evidence" value="ECO:0007669"/>
    <property type="project" value="UniProtKB-KW"/>
</dbReference>
<dbReference type="AlphaFoldDB" id="A0A368ZZA8"/>
<dbReference type="Gene3D" id="3.40.50.2300">
    <property type="match status" value="1"/>
</dbReference>
<dbReference type="SUPFAM" id="SSF52172">
    <property type="entry name" value="CheY-like"/>
    <property type="match status" value="1"/>
</dbReference>
<keyword evidence="4" id="KW-0238">DNA-binding</keyword>
<keyword evidence="1 6" id="KW-0597">Phosphoprotein</keyword>
<sequence length="138" mass="15695">MTDEDIKVLVVDDEPAIIMSLDFLIRKAGYELFIARNGQEALDIINHQKPHIVVLDIMMPDIDGFEVCHLIKSNPETIGIKVIFLSAKSRREDIDRGLALGADFYLTKPFSNKLIMEKIRQLADELLRQNLDSTQSIN</sequence>
<dbReference type="RefSeq" id="WP_037360494.1">
    <property type="nucleotide sequence ID" value="NZ_BHZF01000006.1"/>
</dbReference>
<proteinExistence type="predicted"/>
<accession>A0A368ZZA8</accession>
<protein>
    <submittedName>
        <fullName evidence="8">Response regulator receiver domain-containing protein</fullName>
    </submittedName>
</protein>
<feature type="domain" description="Response regulatory" evidence="7">
    <location>
        <begin position="7"/>
        <end position="123"/>
    </location>
</feature>
<evidence type="ECO:0000256" key="4">
    <source>
        <dbReference type="ARBA" id="ARBA00023125"/>
    </source>
</evidence>
<dbReference type="GO" id="GO:0003677">
    <property type="term" value="F:DNA binding"/>
    <property type="evidence" value="ECO:0007669"/>
    <property type="project" value="UniProtKB-KW"/>
</dbReference>
<keyword evidence="5" id="KW-0804">Transcription</keyword>
<evidence type="ECO:0000256" key="2">
    <source>
        <dbReference type="ARBA" id="ARBA00023012"/>
    </source>
</evidence>
<evidence type="ECO:0000256" key="5">
    <source>
        <dbReference type="ARBA" id="ARBA00023163"/>
    </source>
</evidence>
<keyword evidence="3" id="KW-0805">Transcription regulation</keyword>
<name>A0A368ZZA8_9FLAO</name>
<dbReference type="PANTHER" id="PTHR44591">
    <property type="entry name" value="STRESS RESPONSE REGULATOR PROTEIN 1"/>
    <property type="match status" value="1"/>
</dbReference>
<keyword evidence="9" id="KW-1185">Reference proteome</keyword>
<evidence type="ECO:0000256" key="1">
    <source>
        <dbReference type="ARBA" id="ARBA00022553"/>
    </source>
</evidence>
<evidence type="ECO:0000256" key="6">
    <source>
        <dbReference type="PROSITE-ProRule" id="PRU00169"/>
    </source>
</evidence>
<evidence type="ECO:0000313" key="9">
    <source>
        <dbReference type="Proteomes" id="UP000253517"/>
    </source>
</evidence>
<dbReference type="Pfam" id="PF00072">
    <property type="entry name" value="Response_reg"/>
    <property type="match status" value="1"/>
</dbReference>
<evidence type="ECO:0000313" key="8">
    <source>
        <dbReference type="EMBL" id="RCX02263.1"/>
    </source>
</evidence>
<dbReference type="PANTHER" id="PTHR44591:SF3">
    <property type="entry name" value="RESPONSE REGULATORY DOMAIN-CONTAINING PROTEIN"/>
    <property type="match status" value="1"/>
</dbReference>
<dbReference type="SMART" id="SM00448">
    <property type="entry name" value="REC"/>
    <property type="match status" value="1"/>
</dbReference>